<keyword evidence="3" id="KW-0902">Two-component regulatory system</keyword>
<dbReference type="PANTHER" id="PTHR24421:SF61">
    <property type="entry name" value="OXYGEN SENSOR HISTIDINE KINASE NREB"/>
    <property type="match status" value="1"/>
</dbReference>
<dbReference type="InterPro" id="IPR036890">
    <property type="entry name" value="HATPase_C_sf"/>
</dbReference>
<keyword evidence="5" id="KW-1133">Transmembrane helix</keyword>
<dbReference type="GO" id="GO:0016301">
    <property type="term" value="F:kinase activity"/>
    <property type="evidence" value="ECO:0007669"/>
    <property type="project" value="UniProtKB-KW"/>
</dbReference>
<sequence>MVSGEHPTWGSVEGQLTRAALRILAVARLVVALVGGLLGVMSAPAGHELRTTVIVITVSAWSVLYARLLWRDPPPGLAWADVAVLSVVSLLQPWTVPPLSVGNGQGWVITLVSVAVVFHQWHTRPVSGIVSALVATAAFLVGAWWTAPELWIGAAAIGAWTPVQAVLSRVLNTLLVQAARAADAQEDRAQAAKREAAVAEAVRADERAHAAMLHDTAATTLLMVGLGEVGSSRQWVREQARRDLLALAGETSVAEGDALPALLEVIHASRVAVDLTAPDVLALRPEVATAVRGALREALNNVARHSGETSAVVIITAESVVISDRGKGFRPESVPERRRGVANSIVDRLAAAGGRAAITSAPGEGTTVRLEWDRD</sequence>
<comment type="caution">
    <text evidence="7">The sequence shown here is derived from an EMBL/GenBank/DDBJ whole genome shotgun (WGS) entry which is preliminary data.</text>
</comment>
<evidence type="ECO:0000256" key="1">
    <source>
        <dbReference type="ARBA" id="ARBA00022679"/>
    </source>
</evidence>
<feature type="transmembrane region" description="Helical" evidence="5">
    <location>
        <begin position="126"/>
        <end position="145"/>
    </location>
</feature>
<evidence type="ECO:0000313" key="7">
    <source>
        <dbReference type="EMBL" id="MFC0541410.1"/>
    </source>
</evidence>
<keyword evidence="2 7" id="KW-0418">Kinase</keyword>
<dbReference type="SUPFAM" id="SSF55874">
    <property type="entry name" value="ATPase domain of HSP90 chaperone/DNA topoisomerase II/histidine kinase"/>
    <property type="match status" value="1"/>
</dbReference>
<dbReference type="Proteomes" id="UP001589810">
    <property type="component" value="Unassembled WGS sequence"/>
</dbReference>
<evidence type="ECO:0000259" key="6">
    <source>
        <dbReference type="Pfam" id="PF02518"/>
    </source>
</evidence>
<dbReference type="Gene3D" id="3.30.565.10">
    <property type="entry name" value="Histidine kinase-like ATPase, C-terminal domain"/>
    <property type="match status" value="1"/>
</dbReference>
<gene>
    <name evidence="7" type="ORF">ACFFH7_07940</name>
</gene>
<name>A0ABV6MNA2_9PSEU</name>
<protein>
    <submittedName>
        <fullName evidence="7">Sensor histidine kinase</fullName>
    </submittedName>
</protein>
<evidence type="ECO:0000256" key="5">
    <source>
        <dbReference type="SAM" id="Phobius"/>
    </source>
</evidence>
<dbReference type="InterPro" id="IPR050482">
    <property type="entry name" value="Sensor_HK_TwoCompSys"/>
</dbReference>
<dbReference type="InterPro" id="IPR003594">
    <property type="entry name" value="HATPase_dom"/>
</dbReference>
<dbReference type="PANTHER" id="PTHR24421">
    <property type="entry name" value="NITRATE/NITRITE SENSOR PROTEIN NARX-RELATED"/>
    <property type="match status" value="1"/>
</dbReference>
<keyword evidence="5" id="KW-0472">Membrane</keyword>
<dbReference type="RefSeq" id="WP_273942584.1">
    <property type="nucleotide sequence ID" value="NZ_CP097263.1"/>
</dbReference>
<evidence type="ECO:0000256" key="3">
    <source>
        <dbReference type="ARBA" id="ARBA00023012"/>
    </source>
</evidence>
<feature type="coiled-coil region" evidence="4">
    <location>
        <begin position="175"/>
        <end position="202"/>
    </location>
</feature>
<evidence type="ECO:0000313" key="8">
    <source>
        <dbReference type="Proteomes" id="UP001589810"/>
    </source>
</evidence>
<dbReference type="EMBL" id="JBHLUD010000002">
    <property type="protein sequence ID" value="MFC0541410.1"/>
    <property type="molecule type" value="Genomic_DNA"/>
</dbReference>
<keyword evidence="4" id="KW-0175">Coiled coil</keyword>
<accession>A0ABV6MNA2</accession>
<evidence type="ECO:0000256" key="4">
    <source>
        <dbReference type="SAM" id="Coils"/>
    </source>
</evidence>
<organism evidence="7 8">
    <name type="scientific">Kutzneria chonburiensis</name>
    <dbReference type="NCBI Taxonomy" id="1483604"/>
    <lineage>
        <taxon>Bacteria</taxon>
        <taxon>Bacillati</taxon>
        <taxon>Actinomycetota</taxon>
        <taxon>Actinomycetes</taxon>
        <taxon>Pseudonocardiales</taxon>
        <taxon>Pseudonocardiaceae</taxon>
        <taxon>Kutzneria</taxon>
    </lineage>
</organism>
<feature type="transmembrane region" description="Helical" evidence="5">
    <location>
        <begin position="101"/>
        <end position="119"/>
    </location>
</feature>
<keyword evidence="1" id="KW-0808">Transferase</keyword>
<feature type="domain" description="Histidine kinase/HSP90-like ATPase" evidence="6">
    <location>
        <begin position="289"/>
        <end position="373"/>
    </location>
</feature>
<keyword evidence="5" id="KW-0812">Transmembrane</keyword>
<feature type="transmembrane region" description="Helical" evidence="5">
    <location>
        <begin position="49"/>
        <end position="70"/>
    </location>
</feature>
<proteinExistence type="predicted"/>
<reference evidence="7 8" key="1">
    <citation type="submission" date="2024-09" db="EMBL/GenBank/DDBJ databases">
        <authorList>
            <person name="Sun Q."/>
            <person name="Mori K."/>
        </authorList>
    </citation>
    <scope>NUCLEOTIDE SEQUENCE [LARGE SCALE GENOMIC DNA]</scope>
    <source>
        <strain evidence="7 8">TBRC 1432</strain>
    </source>
</reference>
<keyword evidence="8" id="KW-1185">Reference proteome</keyword>
<evidence type="ECO:0000256" key="2">
    <source>
        <dbReference type="ARBA" id="ARBA00022777"/>
    </source>
</evidence>
<dbReference type="Pfam" id="PF02518">
    <property type="entry name" value="HATPase_c"/>
    <property type="match status" value="1"/>
</dbReference>
<feature type="transmembrane region" description="Helical" evidence="5">
    <location>
        <begin position="21"/>
        <end position="43"/>
    </location>
</feature>